<dbReference type="Proteomes" id="UP000078550">
    <property type="component" value="Unassembled WGS sequence"/>
</dbReference>
<accession>A0A1A8YT97</accession>
<name>A0A1A8YT97_PLAOA</name>
<evidence type="ECO:0000313" key="2">
    <source>
        <dbReference type="EMBL" id="SBT34870.1"/>
    </source>
</evidence>
<dbReference type="EMBL" id="FLRD01000070">
    <property type="protein sequence ID" value="SBT34423.1"/>
    <property type="molecule type" value="Genomic_DNA"/>
</dbReference>
<reference evidence="3 4" key="1">
    <citation type="submission" date="2016-05" db="EMBL/GenBank/DDBJ databases">
        <authorList>
            <person name="Naeem Raeece"/>
        </authorList>
    </citation>
    <scope>NUCLEOTIDE SEQUENCE [LARGE SCALE GENOMIC DNA]</scope>
</reference>
<organism evidence="2 3">
    <name type="scientific">Plasmodium ovale wallikeri</name>
    <dbReference type="NCBI Taxonomy" id="864142"/>
    <lineage>
        <taxon>Eukaryota</taxon>
        <taxon>Sar</taxon>
        <taxon>Alveolata</taxon>
        <taxon>Apicomplexa</taxon>
        <taxon>Aconoidasida</taxon>
        <taxon>Haemosporida</taxon>
        <taxon>Plasmodiidae</taxon>
        <taxon>Plasmodium</taxon>
        <taxon>Plasmodium (Plasmodium)</taxon>
    </lineage>
</organism>
<keyword evidence="4" id="KW-1185">Reference proteome</keyword>
<proteinExistence type="predicted"/>
<dbReference type="Proteomes" id="UP000078555">
    <property type="component" value="Unassembled WGS sequence"/>
</dbReference>
<evidence type="ECO:0000313" key="3">
    <source>
        <dbReference type="Proteomes" id="UP000078550"/>
    </source>
</evidence>
<evidence type="ECO:0000313" key="4">
    <source>
        <dbReference type="Proteomes" id="UP000078555"/>
    </source>
</evidence>
<dbReference type="AlphaFoldDB" id="A0A1A8YT97"/>
<gene>
    <name evidence="1" type="ORF">POVWA1_022240</name>
    <name evidence="2" type="ORF">POVWA2_022060</name>
</gene>
<dbReference type="EMBL" id="FLRE01000086">
    <property type="protein sequence ID" value="SBT34870.1"/>
    <property type="molecule type" value="Genomic_DNA"/>
</dbReference>
<reference evidence="2" key="2">
    <citation type="submission" date="2016-05" db="EMBL/GenBank/DDBJ databases">
        <authorList>
            <person name="Lavstsen T."/>
            <person name="Jespersen J.S."/>
        </authorList>
    </citation>
    <scope>NUCLEOTIDE SEQUENCE [LARGE SCALE GENOMIC DNA]</scope>
</reference>
<evidence type="ECO:0000313" key="1">
    <source>
        <dbReference type="EMBL" id="SBT34423.1"/>
    </source>
</evidence>
<protein>
    <submittedName>
        <fullName evidence="2">Uncharacterized protein</fullName>
    </submittedName>
</protein>
<sequence>MDRHNHAVLPDCSLKTEQNNNAGFLKCDLKIEQNKSYRLTQLCIRFRVNTSRSYLFNQNDIEVAQH</sequence>